<dbReference type="Pfam" id="PF02536">
    <property type="entry name" value="mTERF"/>
    <property type="match status" value="1"/>
</dbReference>
<keyword evidence="2" id="KW-0805">Transcription regulation</keyword>
<sequence>MKAAQCISGMRLLFPLNSLDLLRENSISACKSSLLLSFASLQRLCRLIGSKSSTEEEKGDAFEVRYLVRSCGLSSEGARAISKKIKFKSTERPDSVLALLRNHGFTLSQISRMLRKRPSLILAHPEHTLLPKLEFLLSKGISKAHLARTLSGDPTLLYRSLEKHIKPCYNFLRSILLSDAKIVSAIHRRECSHYVIANIEFLRESGVGRPSISILLTSFPEVLTQSHEELSRVVKEVKEMGFDPSKVTFGLAMHALSGKSNKSIRERCFEVYRKWGWSKDDILAAFKKHPNCMLLSESKISQGMDFIVNKMGSSSKMILHNPIVLFLSLEKRIIPRFRVINVLQSKGLVKKHMSLTSIFVPNETKFQQRYIIRFAEQVPRLLSVYKGKLKPEEV</sequence>
<organism evidence="4 5">
    <name type="scientific">Erythroxylum novogranatense</name>
    <dbReference type="NCBI Taxonomy" id="1862640"/>
    <lineage>
        <taxon>Eukaryota</taxon>
        <taxon>Viridiplantae</taxon>
        <taxon>Streptophyta</taxon>
        <taxon>Embryophyta</taxon>
        <taxon>Tracheophyta</taxon>
        <taxon>Spermatophyta</taxon>
        <taxon>Magnoliopsida</taxon>
        <taxon>eudicotyledons</taxon>
        <taxon>Gunneridae</taxon>
        <taxon>Pentapetalae</taxon>
        <taxon>rosids</taxon>
        <taxon>fabids</taxon>
        <taxon>Malpighiales</taxon>
        <taxon>Erythroxylaceae</taxon>
        <taxon>Erythroxylum</taxon>
    </lineage>
</organism>
<evidence type="ECO:0000256" key="2">
    <source>
        <dbReference type="ARBA" id="ARBA00022472"/>
    </source>
</evidence>
<gene>
    <name evidence="4" type="ORF">K2173_007226</name>
</gene>
<keyword evidence="2" id="KW-0804">Transcription</keyword>
<dbReference type="SMART" id="SM00733">
    <property type="entry name" value="Mterf"/>
    <property type="match status" value="5"/>
</dbReference>
<dbReference type="AlphaFoldDB" id="A0AAV8UBH2"/>
<keyword evidence="2" id="KW-0806">Transcription termination</keyword>
<comment type="caution">
    <text evidence="4">The sequence shown here is derived from an EMBL/GenBank/DDBJ whole genome shotgun (WGS) entry which is preliminary data.</text>
</comment>
<proteinExistence type="inferred from homology"/>
<comment type="similarity">
    <text evidence="1">Belongs to the mTERF family.</text>
</comment>
<evidence type="ECO:0000256" key="1">
    <source>
        <dbReference type="ARBA" id="ARBA00007692"/>
    </source>
</evidence>
<reference evidence="4 5" key="1">
    <citation type="submission" date="2021-09" db="EMBL/GenBank/DDBJ databases">
        <title>Genomic insights and catalytic innovation underlie evolution of tropane alkaloids biosynthesis.</title>
        <authorList>
            <person name="Wang Y.-J."/>
            <person name="Tian T."/>
            <person name="Huang J.-P."/>
            <person name="Huang S.-X."/>
        </authorList>
    </citation>
    <scope>NUCLEOTIDE SEQUENCE [LARGE SCALE GENOMIC DNA]</scope>
    <source>
        <strain evidence="4">KIB-2018</strain>
        <tissue evidence="4">Leaf</tissue>
    </source>
</reference>
<evidence type="ECO:0000256" key="3">
    <source>
        <dbReference type="ARBA" id="ARBA00022946"/>
    </source>
</evidence>
<protein>
    <submittedName>
        <fullName evidence="4">Uncharacterized protein</fullName>
    </submittedName>
</protein>
<dbReference type="InterPro" id="IPR003690">
    <property type="entry name" value="MTERF"/>
</dbReference>
<keyword evidence="3" id="KW-0809">Transit peptide</keyword>
<evidence type="ECO:0000313" key="5">
    <source>
        <dbReference type="Proteomes" id="UP001159364"/>
    </source>
</evidence>
<dbReference type="PANTHER" id="PTHR13068">
    <property type="entry name" value="CGI-12 PROTEIN-RELATED"/>
    <property type="match status" value="1"/>
</dbReference>
<dbReference type="PANTHER" id="PTHR13068:SF133">
    <property type="entry name" value="MITOCHONDRIAL TRANSCRIPTION TERMINATION FACTOR FAMILY PROTEIN"/>
    <property type="match status" value="1"/>
</dbReference>
<name>A0AAV8UBH2_9ROSI</name>
<evidence type="ECO:0000313" key="4">
    <source>
        <dbReference type="EMBL" id="KAJ8898801.1"/>
    </source>
</evidence>
<keyword evidence="5" id="KW-1185">Reference proteome</keyword>
<dbReference type="Proteomes" id="UP001159364">
    <property type="component" value="Linkage Group LG08"/>
</dbReference>
<dbReference type="GO" id="GO:0006353">
    <property type="term" value="P:DNA-templated transcription termination"/>
    <property type="evidence" value="ECO:0007669"/>
    <property type="project" value="UniProtKB-KW"/>
</dbReference>
<dbReference type="Gene3D" id="1.25.70.10">
    <property type="entry name" value="Transcription termination factor 3, mitochondrial"/>
    <property type="match status" value="2"/>
</dbReference>
<dbReference type="InterPro" id="IPR038538">
    <property type="entry name" value="MTERF_sf"/>
</dbReference>
<dbReference type="GO" id="GO:0003676">
    <property type="term" value="F:nucleic acid binding"/>
    <property type="evidence" value="ECO:0007669"/>
    <property type="project" value="InterPro"/>
</dbReference>
<accession>A0AAV8UBH2</accession>
<dbReference type="EMBL" id="JAIWQS010000008">
    <property type="protein sequence ID" value="KAJ8898801.1"/>
    <property type="molecule type" value="Genomic_DNA"/>
</dbReference>
<dbReference type="FunFam" id="1.25.70.10:FF:000001">
    <property type="entry name" value="Mitochondrial transcription termination factor-like"/>
    <property type="match status" value="1"/>
</dbReference>